<dbReference type="GO" id="GO:0005634">
    <property type="term" value="C:nucleus"/>
    <property type="evidence" value="ECO:0007669"/>
    <property type="project" value="UniProtKB-SubCell"/>
</dbReference>
<dbReference type="InterPro" id="IPR051089">
    <property type="entry name" value="prtT"/>
</dbReference>
<evidence type="ECO:0000313" key="7">
    <source>
        <dbReference type="EMBL" id="CEJ90135.1"/>
    </source>
</evidence>
<protein>
    <recommendedName>
        <fullName evidence="9">Zn(2)-C6 fungal-type domain-containing protein</fullName>
    </recommendedName>
</protein>
<proteinExistence type="predicted"/>
<dbReference type="HOGENOM" id="CLU_006524_7_0_1"/>
<dbReference type="Proteomes" id="UP000039046">
    <property type="component" value="Unassembled WGS sequence"/>
</dbReference>
<evidence type="ECO:0000256" key="4">
    <source>
        <dbReference type="ARBA" id="ARBA00023163"/>
    </source>
</evidence>
<evidence type="ECO:0000313" key="8">
    <source>
        <dbReference type="Proteomes" id="UP000039046"/>
    </source>
</evidence>
<keyword evidence="4" id="KW-0804">Transcription</keyword>
<keyword evidence="2" id="KW-0805">Transcription regulation</keyword>
<dbReference type="GO" id="GO:0008270">
    <property type="term" value="F:zinc ion binding"/>
    <property type="evidence" value="ECO:0007669"/>
    <property type="project" value="InterPro"/>
</dbReference>
<dbReference type="GO" id="GO:0000976">
    <property type="term" value="F:transcription cis-regulatory region binding"/>
    <property type="evidence" value="ECO:0007669"/>
    <property type="project" value="TreeGrafter"/>
</dbReference>
<dbReference type="OrthoDB" id="5226580at2759"/>
<reference evidence="7 8" key="1">
    <citation type="journal article" date="2015" name="Genome Announc.">
        <title>Draft Genome Sequence and Gene Annotation of the Entomopathogenic Fungus Verticillium hemipterigenum.</title>
        <authorList>
            <person name="Horn F."/>
            <person name="Habel A."/>
            <person name="Scharf D.H."/>
            <person name="Dworschak J."/>
            <person name="Brakhage A.A."/>
            <person name="Guthke R."/>
            <person name="Hertweck C."/>
            <person name="Linde J."/>
        </authorList>
    </citation>
    <scope>NUCLEOTIDE SEQUENCE [LARGE SCALE GENOMIC DNA]</scope>
</reference>
<sequence length="615" mass="68973">MAARPPTSAGPRPLGIAGPAGYGQSCTNCSRAKCKCILRAEGGACERCHRLGKDCQQMVTARKRTVRRTATSRTAQLEEKLDDLVSILKGGHQPGTYESMMFTGTPDSTKNGISSTTAALDSLAAAATNHRQVNVFSSSEDSENSSRSQSVQVMEPSAEEAQTLLNRFRGWLPNFPFMHLPADVTPYNMQEERPFLWLCIRSITSTSGMQQRAMADKIRRELAERIVVNSERSMDLLLGIITVLAWATLNTGPRMKPFLILYSQLAETVIFDLGLLRFPNEEHVSAMGKVWARKLTDIRERTYEEKRAAIALWFLTSICNAFTGKVETLAWTPHLEHCLKSLERAEEYVGDGILALFVRIQQISDEANKCLVQDLLWSGTEPRETPTYLHKARLLDGIKHVREIGASKFPLSYTLTSHLLSAEAHIHVIGLFSNQPMPDERRVEGMYQCLQSIRLWYDAFFERPIHEIPALPFSIYISLSVMQVMLYRLTVLEHPMWDKNVVRNTADVLEILDRITEVFQQVPNLYPVVNDTDGSNLYIHGARHLKALRATWAPTLTNHMGSLPTPNSQQAMSMSPSQAQVTMSMNPAGLIDQSQGAADFQDMAWIADIFGPWEM</sequence>
<keyword evidence="3" id="KW-0238">DNA-binding</keyword>
<evidence type="ECO:0000256" key="2">
    <source>
        <dbReference type="ARBA" id="ARBA00023015"/>
    </source>
</evidence>
<dbReference type="EMBL" id="CDHN01000003">
    <property type="protein sequence ID" value="CEJ90135.1"/>
    <property type="molecule type" value="Genomic_DNA"/>
</dbReference>
<dbReference type="PANTHER" id="PTHR31845">
    <property type="entry name" value="FINGER DOMAIN PROTEIN, PUTATIVE-RELATED"/>
    <property type="match status" value="1"/>
</dbReference>
<keyword evidence="8" id="KW-1185">Reference proteome</keyword>
<evidence type="ECO:0000256" key="5">
    <source>
        <dbReference type="ARBA" id="ARBA00023242"/>
    </source>
</evidence>
<gene>
    <name evidence="7" type="ORF">VHEMI05939</name>
</gene>
<evidence type="ECO:0000256" key="3">
    <source>
        <dbReference type="ARBA" id="ARBA00023125"/>
    </source>
</evidence>
<name>A0A0A1THX3_9HYPO</name>
<dbReference type="AlphaFoldDB" id="A0A0A1THX3"/>
<dbReference type="STRING" id="1531966.A0A0A1THX3"/>
<dbReference type="Gene3D" id="4.10.240.10">
    <property type="entry name" value="Zn(2)-C6 fungal-type DNA-binding domain"/>
    <property type="match status" value="1"/>
</dbReference>
<dbReference type="GO" id="GO:0000981">
    <property type="term" value="F:DNA-binding transcription factor activity, RNA polymerase II-specific"/>
    <property type="evidence" value="ECO:0007669"/>
    <property type="project" value="InterPro"/>
</dbReference>
<accession>A0A0A1THX3</accession>
<evidence type="ECO:0000256" key="6">
    <source>
        <dbReference type="SAM" id="MobiDB-lite"/>
    </source>
</evidence>
<dbReference type="PANTHER" id="PTHR31845:SF32">
    <property type="entry name" value="MISCELLANEOUS ZN(II)2CYS6 TRANSCRIPTION FACTOR (EUROFUNG)-RELATED"/>
    <property type="match status" value="1"/>
</dbReference>
<keyword evidence="5" id="KW-0539">Nucleus</keyword>
<comment type="subcellular location">
    <subcellularLocation>
        <location evidence="1">Nucleus</location>
    </subcellularLocation>
</comment>
<evidence type="ECO:0000256" key="1">
    <source>
        <dbReference type="ARBA" id="ARBA00004123"/>
    </source>
</evidence>
<dbReference type="InterPro" id="IPR036864">
    <property type="entry name" value="Zn2-C6_fun-type_DNA-bd_sf"/>
</dbReference>
<evidence type="ECO:0008006" key="9">
    <source>
        <dbReference type="Google" id="ProtNLM"/>
    </source>
</evidence>
<organism evidence="7 8">
    <name type="scientific">[Torrubiella] hemipterigena</name>
    <dbReference type="NCBI Taxonomy" id="1531966"/>
    <lineage>
        <taxon>Eukaryota</taxon>
        <taxon>Fungi</taxon>
        <taxon>Dikarya</taxon>
        <taxon>Ascomycota</taxon>
        <taxon>Pezizomycotina</taxon>
        <taxon>Sordariomycetes</taxon>
        <taxon>Hypocreomycetidae</taxon>
        <taxon>Hypocreales</taxon>
        <taxon>Clavicipitaceae</taxon>
        <taxon>Clavicipitaceae incertae sedis</taxon>
        <taxon>'Torrubiella' clade</taxon>
    </lineage>
</organism>
<feature type="region of interest" description="Disordered" evidence="6">
    <location>
        <begin position="135"/>
        <end position="156"/>
    </location>
</feature>
<feature type="compositionally biased region" description="Low complexity" evidence="6">
    <location>
        <begin position="135"/>
        <end position="153"/>
    </location>
</feature>